<accession>A0A4U3MHS6</accession>
<sequence>MPDPWGAIKPPGHPWGTPFRPVPGVTPIPKAAAPPETRPAWPYALGGLTVAAGGLVLLLRPKRPAG</sequence>
<feature type="transmembrane region" description="Helical" evidence="2">
    <location>
        <begin position="40"/>
        <end position="59"/>
    </location>
</feature>
<reference evidence="3 4" key="1">
    <citation type="submission" date="2019-04" db="EMBL/GenBank/DDBJ databases">
        <title>Herbidospora sp. NEAU-GS14.nov., a novel actinomycete isolated from soil.</title>
        <authorList>
            <person name="Han L."/>
        </authorList>
    </citation>
    <scope>NUCLEOTIDE SEQUENCE [LARGE SCALE GENOMIC DNA]</scope>
    <source>
        <strain evidence="3 4">NEAU-GS14</strain>
    </source>
</reference>
<evidence type="ECO:0000313" key="3">
    <source>
        <dbReference type="EMBL" id="TKK87446.1"/>
    </source>
</evidence>
<name>A0A4U3MHS6_9ACTN</name>
<keyword evidence="2" id="KW-0472">Membrane</keyword>
<proteinExistence type="predicted"/>
<evidence type="ECO:0000313" key="4">
    <source>
        <dbReference type="Proteomes" id="UP000308705"/>
    </source>
</evidence>
<dbReference type="Proteomes" id="UP000308705">
    <property type="component" value="Unassembled WGS sequence"/>
</dbReference>
<gene>
    <name evidence="3" type="ORF">FDA94_18340</name>
</gene>
<protein>
    <submittedName>
        <fullName evidence="3">Uncharacterized protein</fullName>
    </submittedName>
</protein>
<dbReference type="OrthoDB" id="3543083at2"/>
<evidence type="ECO:0000256" key="1">
    <source>
        <dbReference type="SAM" id="MobiDB-lite"/>
    </source>
</evidence>
<keyword evidence="4" id="KW-1185">Reference proteome</keyword>
<dbReference type="AlphaFoldDB" id="A0A4U3MHS6"/>
<comment type="caution">
    <text evidence="3">The sequence shown here is derived from an EMBL/GenBank/DDBJ whole genome shotgun (WGS) entry which is preliminary data.</text>
</comment>
<organism evidence="3 4">
    <name type="scientific">Herbidospora galbida</name>
    <dbReference type="NCBI Taxonomy" id="2575442"/>
    <lineage>
        <taxon>Bacteria</taxon>
        <taxon>Bacillati</taxon>
        <taxon>Actinomycetota</taxon>
        <taxon>Actinomycetes</taxon>
        <taxon>Streptosporangiales</taxon>
        <taxon>Streptosporangiaceae</taxon>
        <taxon>Herbidospora</taxon>
    </lineage>
</organism>
<dbReference type="EMBL" id="SZQA01000016">
    <property type="protein sequence ID" value="TKK87446.1"/>
    <property type="molecule type" value="Genomic_DNA"/>
</dbReference>
<keyword evidence="2" id="KW-0812">Transmembrane</keyword>
<feature type="region of interest" description="Disordered" evidence="1">
    <location>
        <begin position="1"/>
        <end position="33"/>
    </location>
</feature>
<evidence type="ECO:0000256" key="2">
    <source>
        <dbReference type="SAM" id="Phobius"/>
    </source>
</evidence>
<keyword evidence="2" id="KW-1133">Transmembrane helix</keyword>